<protein>
    <submittedName>
        <fullName evidence="2">Uncharacterized protein</fullName>
    </submittedName>
</protein>
<evidence type="ECO:0000256" key="1">
    <source>
        <dbReference type="SAM" id="MobiDB-lite"/>
    </source>
</evidence>
<dbReference type="HOGENOM" id="CLU_1257835_0_0_1"/>
<name>A0A0E0DGQ8_9ORYZ</name>
<reference evidence="2" key="1">
    <citation type="submission" date="2015-04" db="UniProtKB">
        <authorList>
            <consortium name="EnsemblPlants"/>
        </authorList>
    </citation>
    <scope>IDENTIFICATION</scope>
</reference>
<reference evidence="2" key="2">
    <citation type="submission" date="2018-05" db="EMBL/GenBank/DDBJ databases">
        <title>OmerRS3 (Oryza meridionalis Reference Sequence Version 3).</title>
        <authorList>
            <person name="Zhang J."/>
            <person name="Kudrna D."/>
            <person name="Lee S."/>
            <person name="Talag J."/>
            <person name="Welchert J."/>
            <person name="Wing R.A."/>
        </authorList>
    </citation>
    <scope>NUCLEOTIDE SEQUENCE [LARGE SCALE GENOMIC DNA]</scope>
    <source>
        <strain evidence="2">cv. OR44</strain>
    </source>
</reference>
<sequence length="220" mass="23093">MSSAAAATTAGHPPDPAEWHGSKDTADVVTEHRAVVHRRHHARTTATVPCRSKPPPSHGLRAPPSAAESVSPAAVPPSAAHAVATEAGRSSFPVAGCLRRAGSAGEARSMWGSAGSGARRARSGVASRRRARHRGLYPAANLASYAHAATTTSAAPPPPSPRRLLHLASRPGRPAPPSSCPRLRRCPHRQREGETKPRRRRPCGYAALPTAARAAARRQR</sequence>
<keyword evidence="3" id="KW-1185">Reference proteome</keyword>
<organism evidence="2">
    <name type="scientific">Oryza meridionalis</name>
    <dbReference type="NCBI Taxonomy" id="40149"/>
    <lineage>
        <taxon>Eukaryota</taxon>
        <taxon>Viridiplantae</taxon>
        <taxon>Streptophyta</taxon>
        <taxon>Embryophyta</taxon>
        <taxon>Tracheophyta</taxon>
        <taxon>Spermatophyta</taxon>
        <taxon>Magnoliopsida</taxon>
        <taxon>Liliopsida</taxon>
        <taxon>Poales</taxon>
        <taxon>Poaceae</taxon>
        <taxon>BOP clade</taxon>
        <taxon>Oryzoideae</taxon>
        <taxon>Oryzeae</taxon>
        <taxon>Oryzinae</taxon>
        <taxon>Oryza</taxon>
    </lineage>
</organism>
<proteinExistence type="predicted"/>
<feature type="compositionally biased region" description="Low complexity" evidence="1">
    <location>
        <begin position="107"/>
        <end position="118"/>
    </location>
</feature>
<dbReference type="AlphaFoldDB" id="A0A0E0DGQ8"/>
<feature type="region of interest" description="Disordered" evidence="1">
    <location>
        <begin position="103"/>
        <end position="134"/>
    </location>
</feature>
<dbReference type="EnsemblPlants" id="OMERI04G17120.1">
    <property type="protein sequence ID" value="OMERI04G17120.1"/>
    <property type="gene ID" value="OMERI04G17120"/>
</dbReference>
<dbReference type="Proteomes" id="UP000008021">
    <property type="component" value="Chromosome 4"/>
</dbReference>
<feature type="region of interest" description="Disordered" evidence="1">
    <location>
        <begin position="1"/>
        <end position="73"/>
    </location>
</feature>
<dbReference type="Gramene" id="OMERI04G17120.1">
    <property type="protein sequence ID" value="OMERI04G17120.1"/>
    <property type="gene ID" value="OMERI04G17120"/>
</dbReference>
<feature type="compositionally biased region" description="Low complexity" evidence="1">
    <location>
        <begin position="62"/>
        <end position="73"/>
    </location>
</feature>
<accession>A0A0E0DGQ8</accession>
<feature type="region of interest" description="Disordered" evidence="1">
    <location>
        <begin position="148"/>
        <end position="220"/>
    </location>
</feature>
<evidence type="ECO:0000313" key="2">
    <source>
        <dbReference type="EnsemblPlants" id="OMERI04G17120.1"/>
    </source>
</evidence>
<feature type="compositionally biased region" description="Basic residues" evidence="1">
    <location>
        <begin position="119"/>
        <end position="134"/>
    </location>
</feature>
<feature type="compositionally biased region" description="Basic and acidic residues" evidence="1">
    <location>
        <begin position="15"/>
        <end position="34"/>
    </location>
</feature>
<evidence type="ECO:0000313" key="3">
    <source>
        <dbReference type="Proteomes" id="UP000008021"/>
    </source>
</evidence>